<evidence type="ECO:0000256" key="1">
    <source>
        <dbReference type="SAM" id="MobiDB-lite"/>
    </source>
</evidence>
<feature type="region of interest" description="Disordered" evidence="1">
    <location>
        <begin position="1"/>
        <end position="20"/>
    </location>
</feature>
<dbReference type="CDD" id="cd06577">
    <property type="entry name" value="PASTA_pknB"/>
    <property type="match status" value="1"/>
</dbReference>
<dbReference type="Gene3D" id="3.30.10.20">
    <property type="match status" value="1"/>
</dbReference>
<protein>
    <recommendedName>
        <fullName evidence="2">PASTA domain-containing protein</fullName>
    </recommendedName>
</protein>
<reference evidence="3" key="1">
    <citation type="submission" date="2018-06" db="EMBL/GenBank/DDBJ databases">
        <authorList>
            <person name="Zhirakovskaya E."/>
        </authorList>
    </citation>
    <scope>NUCLEOTIDE SEQUENCE</scope>
</reference>
<proteinExistence type="predicted"/>
<dbReference type="EMBL" id="UOGL01000457">
    <property type="protein sequence ID" value="VAX40544.1"/>
    <property type="molecule type" value="Genomic_DNA"/>
</dbReference>
<name>A0A3B1DWB5_9ZZZZ</name>
<evidence type="ECO:0000313" key="3">
    <source>
        <dbReference type="EMBL" id="VAX40544.1"/>
    </source>
</evidence>
<accession>A0A3B1DWB5</accession>
<gene>
    <name evidence="3" type="ORF">MNBD_PLANCTO02-3258</name>
</gene>
<dbReference type="InterPro" id="IPR005543">
    <property type="entry name" value="PASTA_dom"/>
</dbReference>
<dbReference type="Gene3D" id="2.50.20.10">
    <property type="entry name" value="Lipoprotein localisation LolA/LolB/LppX"/>
    <property type="match status" value="1"/>
</dbReference>
<dbReference type="Pfam" id="PF03793">
    <property type="entry name" value="PASTA"/>
    <property type="match status" value="1"/>
</dbReference>
<organism evidence="3">
    <name type="scientific">hydrothermal vent metagenome</name>
    <dbReference type="NCBI Taxonomy" id="652676"/>
    <lineage>
        <taxon>unclassified sequences</taxon>
        <taxon>metagenomes</taxon>
        <taxon>ecological metagenomes</taxon>
    </lineage>
</organism>
<dbReference type="PROSITE" id="PS51178">
    <property type="entry name" value="PASTA"/>
    <property type="match status" value="1"/>
</dbReference>
<feature type="non-terminal residue" evidence="3">
    <location>
        <position position="1"/>
    </location>
</feature>
<evidence type="ECO:0000259" key="2">
    <source>
        <dbReference type="PROSITE" id="PS51178"/>
    </source>
</evidence>
<sequence length="339" mass="39115">RGSSRRSSSRRGLSRPEMRVPQLSPELEKFLKNWHVNSKKVKKLEGKLYRFVYDSVFKTDKRASGFFYYEGPDKARMDIEPAEIRRGQKGRKGYTIKKDHQTKWISDGKRIIAVNDQEKNYEVHPIPPSKQGENIMDGPLPFLFGMPPGKAKVRYRFRLIKETKKKVWLAVHPKWRQDAANWSEAKVIISKTNYLPTAVQLISPSKNLETVYQFYDLGINKRDNPFLRWIPNFIRTNGSDPFVPPRGYREVRLSQATASNSNQAPKLKKGEALVPSVVGLSYKKAEVILKRAGFVPKLREGTTTKNPKLYYHVERQQPPGRTSFPKGQTVVITLYLKPK</sequence>
<feature type="domain" description="PASTA" evidence="2">
    <location>
        <begin position="268"/>
        <end position="336"/>
    </location>
</feature>
<dbReference type="AlphaFoldDB" id="A0A3B1DWB5"/>